<dbReference type="Pfam" id="PF09728">
    <property type="entry name" value="Taxilin"/>
    <property type="match status" value="1"/>
</dbReference>
<feature type="region of interest" description="Disordered" evidence="3">
    <location>
        <begin position="92"/>
        <end position="115"/>
    </location>
</feature>
<dbReference type="Proteomes" id="UP000033540">
    <property type="component" value="Unassembled WGS sequence"/>
</dbReference>
<organism evidence="4 5">
    <name type="scientific">Aspergillus parasiticus (strain ATCC 56775 / NRRL 5862 / SRRC 143 / SU-1)</name>
    <dbReference type="NCBI Taxonomy" id="1403190"/>
    <lineage>
        <taxon>Eukaryota</taxon>
        <taxon>Fungi</taxon>
        <taxon>Dikarya</taxon>
        <taxon>Ascomycota</taxon>
        <taxon>Pezizomycotina</taxon>
        <taxon>Eurotiomycetes</taxon>
        <taxon>Eurotiomycetidae</taxon>
        <taxon>Eurotiales</taxon>
        <taxon>Aspergillaceae</taxon>
        <taxon>Aspergillus</taxon>
        <taxon>Aspergillus subgen. Circumdati</taxon>
    </lineage>
</organism>
<protein>
    <submittedName>
        <fullName evidence="4">Myosin-like coiled-coil protein</fullName>
    </submittedName>
</protein>
<dbReference type="PANTHER" id="PTHR16127">
    <property type="entry name" value="TAXILIN"/>
    <property type="match status" value="1"/>
</dbReference>
<gene>
    <name evidence="4" type="ORF">P875_00127761</name>
</gene>
<dbReference type="OrthoDB" id="425555at2759"/>
<feature type="compositionally biased region" description="Pro residues" evidence="3">
    <location>
        <begin position="405"/>
        <end position="420"/>
    </location>
</feature>
<evidence type="ECO:0000313" key="5">
    <source>
        <dbReference type="Proteomes" id="UP000033540"/>
    </source>
</evidence>
<feature type="compositionally biased region" description="Basic and acidic residues" evidence="3">
    <location>
        <begin position="37"/>
        <end position="46"/>
    </location>
</feature>
<accession>A0A0F0IJN0</accession>
<evidence type="ECO:0000256" key="1">
    <source>
        <dbReference type="ARBA" id="ARBA00009550"/>
    </source>
</evidence>
<dbReference type="STRING" id="1403190.A0A0F0IJN0"/>
<proteinExistence type="inferred from homology"/>
<sequence>MSSAAMSKKNKGKKVADPNETSKLLAAKISQLEQDAAGEKDQEAEIEREVKKATRDLNQLLSNIESPMTRLETVHKKYTELLADMKKLDRDYSKSKKRADQLQKDQDKGKSELNKTVTMKDKLEKLCRELTKENKKVKDENKKLEDTEKKARLIVNERLDSLLYDIQDVMAAKGNPRSEKVDIDLDEALRVKIKTIGEKFETREVHYKSLLRSKDAEIQSLTAKYEEQRRAAENEAARCRALSSQVSTFSHTEAELRSQLNIYVEKFKQVEDTLNNSNELFLTFRKEMEEMSKKTKRLEKENLTLTRKHDQTNRNILEMAEERTRNHEELEKWRKKSHHLEALCRRMQAQGRGQGLAADLDGDDEGTESEYDEDYEDEEDDEGISDDEYEDSTDRDMNGDRNIPPQQPEKPVFGPPPPPNLLEARANGNKAVLNGCH</sequence>
<feature type="region of interest" description="Disordered" evidence="3">
    <location>
        <begin position="1"/>
        <end position="46"/>
    </location>
</feature>
<reference evidence="4 5" key="1">
    <citation type="submission" date="2015-02" db="EMBL/GenBank/DDBJ databases">
        <title>Draft genome sequence of Aspergillus parasiticus SU-1.</title>
        <authorList>
            <person name="Yu J."/>
            <person name="Fedorova N."/>
            <person name="Yin Y."/>
            <person name="Losada L."/>
            <person name="Zafar N."/>
            <person name="Taujale R."/>
            <person name="Ehrlich K.C."/>
            <person name="Bhatnagar D."/>
            <person name="Cleveland T.E."/>
            <person name="Bennett J.W."/>
            <person name="Nierman W.C."/>
        </authorList>
    </citation>
    <scope>NUCLEOTIDE SEQUENCE [LARGE SCALE GENOMIC DNA]</scope>
    <source>
        <strain evidence="5">ATCC 56775 / NRRL 5862 / SRRC 143 / SU-1</strain>
    </source>
</reference>
<keyword evidence="2" id="KW-0175">Coiled coil</keyword>
<dbReference type="InterPro" id="IPR026183">
    <property type="entry name" value="Taxilin_fam"/>
</dbReference>
<feature type="compositionally biased region" description="Acidic residues" evidence="3">
    <location>
        <begin position="360"/>
        <end position="391"/>
    </location>
</feature>
<comment type="similarity">
    <text evidence="1">Belongs to the taxilin family.</text>
</comment>
<dbReference type="AlphaFoldDB" id="A0A0F0IJN0"/>
<evidence type="ECO:0000256" key="2">
    <source>
        <dbReference type="SAM" id="Coils"/>
    </source>
</evidence>
<feature type="region of interest" description="Disordered" evidence="3">
    <location>
        <begin position="349"/>
        <end position="437"/>
    </location>
</feature>
<feature type="coiled-coil region" evidence="2">
    <location>
        <begin position="211"/>
        <end position="242"/>
    </location>
</feature>
<evidence type="ECO:0000256" key="3">
    <source>
        <dbReference type="SAM" id="MobiDB-lite"/>
    </source>
</evidence>
<name>A0A0F0IJN0_ASPPU</name>
<dbReference type="GO" id="GO:0019905">
    <property type="term" value="F:syntaxin binding"/>
    <property type="evidence" value="ECO:0007669"/>
    <property type="project" value="InterPro"/>
</dbReference>
<comment type="caution">
    <text evidence="4">The sequence shown here is derived from an EMBL/GenBank/DDBJ whole genome shotgun (WGS) entry which is preliminary data.</text>
</comment>
<dbReference type="EMBL" id="JZEE01000230">
    <property type="protein sequence ID" value="KJK66922.1"/>
    <property type="molecule type" value="Genomic_DNA"/>
</dbReference>
<evidence type="ECO:0000313" key="4">
    <source>
        <dbReference type="EMBL" id="KJK66922.1"/>
    </source>
</evidence>
<dbReference type="PANTHER" id="PTHR16127:SF13">
    <property type="entry name" value="GH01188P"/>
    <property type="match status" value="1"/>
</dbReference>